<organism evidence="1 2">
    <name type="scientific">Ameca splendens</name>
    <dbReference type="NCBI Taxonomy" id="208324"/>
    <lineage>
        <taxon>Eukaryota</taxon>
        <taxon>Metazoa</taxon>
        <taxon>Chordata</taxon>
        <taxon>Craniata</taxon>
        <taxon>Vertebrata</taxon>
        <taxon>Euteleostomi</taxon>
        <taxon>Actinopterygii</taxon>
        <taxon>Neopterygii</taxon>
        <taxon>Teleostei</taxon>
        <taxon>Neoteleostei</taxon>
        <taxon>Acanthomorphata</taxon>
        <taxon>Ovalentaria</taxon>
        <taxon>Atherinomorphae</taxon>
        <taxon>Cyprinodontiformes</taxon>
        <taxon>Goodeidae</taxon>
        <taxon>Ameca</taxon>
    </lineage>
</organism>
<dbReference type="Proteomes" id="UP001469553">
    <property type="component" value="Unassembled WGS sequence"/>
</dbReference>
<keyword evidence="2" id="KW-1185">Reference proteome</keyword>
<name>A0ABV0ZI74_9TELE</name>
<accession>A0ABV0ZI74</accession>
<comment type="caution">
    <text evidence="1">The sequence shown here is derived from an EMBL/GenBank/DDBJ whole genome shotgun (WGS) entry which is preliminary data.</text>
</comment>
<gene>
    <name evidence="1" type="ORF">AMECASPLE_002959</name>
</gene>
<sequence length="160" mass="18546">MRYKLWCCPLSPPTLSKLPPCPLSTSFTVMDQGCQGTLFIFLKGLTMVKSYYSPSFLYFTPFPWLKERDLRVHCSFLGDLGNCGFHHTLQRGRLRGSEKKIRLISRNHTSFPFDSVPCFFLIRTHLLLHCNTLLQESLETLFKCHIFCTFTLFLTHSVVT</sequence>
<evidence type="ECO:0000313" key="1">
    <source>
        <dbReference type="EMBL" id="MEQ2305923.1"/>
    </source>
</evidence>
<proteinExistence type="predicted"/>
<evidence type="ECO:0000313" key="2">
    <source>
        <dbReference type="Proteomes" id="UP001469553"/>
    </source>
</evidence>
<dbReference type="EMBL" id="JAHRIP010065945">
    <property type="protein sequence ID" value="MEQ2305923.1"/>
    <property type="molecule type" value="Genomic_DNA"/>
</dbReference>
<protein>
    <submittedName>
        <fullName evidence="1">Uncharacterized protein</fullName>
    </submittedName>
</protein>
<reference evidence="1 2" key="1">
    <citation type="submission" date="2021-06" db="EMBL/GenBank/DDBJ databases">
        <authorList>
            <person name="Palmer J.M."/>
        </authorList>
    </citation>
    <scope>NUCLEOTIDE SEQUENCE [LARGE SCALE GENOMIC DNA]</scope>
    <source>
        <strain evidence="1 2">AS_MEX2019</strain>
        <tissue evidence="1">Muscle</tissue>
    </source>
</reference>